<dbReference type="PANTHER" id="PTHR33490:SF6">
    <property type="entry name" value="SLL1049 PROTEIN"/>
    <property type="match status" value="1"/>
</dbReference>
<dbReference type="KEGG" id="fls:GLV81_03270"/>
<dbReference type="Proteomes" id="UP000426027">
    <property type="component" value="Chromosome"/>
</dbReference>
<protein>
    <submittedName>
        <fullName evidence="2">Transglutaminase family protein</fullName>
    </submittedName>
</protein>
<name>A0A6I6G548_9BACT</name>
<reference evidence="2 3" key="1">
    <citation type="submission" date="2019-11" db="EMBL/GenBank/DDBJ databases">
        <authorList>
            <person name="Im W.T."/>
        </authorList>
    </citation>
    <scope>NUCLEOTIDE SEQUENCE [LARGE SCALE GENOMIC DNA]</scope>
    <source>
        <strain evidence="2 3">SB-02</strain>
    </source>
</reference>
<dbReference type="Pfam" id="PF01841">
    <property type="entry name" value="Transglut_core"/>
    <property type="match status" value="1"/>
</dbReference>
<evidence type="ECO:0000259" key="1">
    <source>
        <dbReference type="SMART" id="SM00460"/>
    </source>
</evidence>
<dbReference type="PANTHER" id="PTHR33490">
    <property type="entry name" value="BLR5614 PROTEIN-RELATED"/>
    <property type="match status" value="1"/>
</dbReference>
<dbReference type="Pfam" id="PF08379">
    <property type="entry name" value="Bact_transglu_N"/>
    <property type="match status" value="1"/>
</dbReference>
<evidence type="ECO:0000313" key="2">
    <source>
        <dbReference type="EMBL" id="QGW27257.1"/>
    </source>
</evidence>
<sequence length="316" mass="35996">MPVFQIHHITQYKYDRPVKESVSQVRIFPLQHAQQHVRQFELLITTNPQVATFTDYYGNTVGDFTVLQPHQTLAIDTRMTVETVEQKGYAPEDNITIADLRNTIALDIALLRLADPERIQEQDAIDDILQSITNPVQHVRHMAWACSEYIFRHFKYEKGITSVETTIDEILQHKSGVCQDFAHVLLQMLRSLGIPARYVSGYICPNKSGMRGEGATHAWVEFYTPGDGWVGIDPTNNVWVNGYHVVLATGRDFNDCSPVKGTFKGIARQSLSVFVSVGYEDGHVFEEVNEVKLETVSSDEVEPWQNDWMQAQQQQQ</sequence>
<dbReference type="EMBL" id="CP046566">
    <property type="protein sequence ID" value="QGW27257.1"/>
    <property type="molecule type" value="Genomic_DNA"/>
</dbReference>
<dbReference type="InterPro" id="IPR013589">
    <property type="entry name" value="Bac_transglu_N"/>
</dbReference>
<organism evidence="2 3">
    <name type="scientific">Phnomibacter ginsenosidimutans</name>
    <dbReference type="NCBI Taxonomy" id="2676868"/>
    <lineage>
        <taxon>Bacteria</taxon>
        <taxon>Pseudomonadati</taxon>
        <taxon>Bacteroidota</taxon>
        <taxon>Chitinophagia</taxon>
        <taxon>Chitinophagales</taxon>
        <taxon>Chitinophagaceae</taxon>
        <taxon>Phnomibacter</taxon>
    </lineage>
</organism>
<accession>A0A6I6G548</accession>
<evidence type="ECO:0000313" key="3">
    <source>
        <dbReference type="Proteomes" id="UP000426027"/>
    </source>
</evidence>
<dbReference type="RefSeq" id="WP_157476837.1">
    <property type="nucleotide sequence ID" value="NZ_CP046566.1"/>
</dbReference>
<dbReference type="Gene3D" id="3.10.620.30">
    <property type="match status" value="1"/>
</dbReference>
<feature type="domain" description="Transglutaminase-like" evidence="1">
    <location>
        <begin position="170"/>
        <end position="236"/>
    </location>
</feature>
<proteinExistence type="predicted"/>
<gene>
    <name evidence="2" type="ORF">GLV81_03270</name>
</gene>
<dbReference type="SUPFAM" id="SSF54001">
    <property type="entry name" value="Cysteine proteinases"/>
    <property type="match status" value="1"/>
</dbReference>
<keyword evidence="3" id="KW-1185">Reference proteome</keyword>
<dbReference type="AlphaFoldDB" id="A0A6I6G548"/>
<dbReference type="InterPro" id="IPR002931">
    <property type="entry name" value="Transglutaminase-like"/>
</dbReference>
<dbReference type="InterPro" id="IPR038765">
    <property type="entry name" value="Papain-like_cys_pep_sf"/>
</dbReference>
<dbReference type="SMART" id="SM00460">
    <property type="entry name" value="TGc"/>
    <property type="match status" value="1"/>
</dbReference>